<evidence type="ECO:0000259" key="2">
    <source>
        <dbReference type="Pfam" id="PF04389"/>
    </source>
</evidence>
<dbReference type="Proteomes" id="UP000013117">
    <property type="component" value="Unassembled WGS sequence"/>
</dbReference>
<dbReference type="RefSeq" id="WP_004866761.1">
    <property type="nucleotide sequence ID" value="NZ_ASYY01000095.1"/>
</dbReference>
<dbReference type="HOGENOM" id="CLU_024336_2_0_6"/>
<dbReference type="EMBL" id="APPN01000077">
    <property type="protein sequence ID" value="ENV32531.1"/>
    <property type="molecule type" value="Genomic_DNA"/>
</dbReference>
<accession>N8Y7D0</accession>
<gene>
    <name evidence="3" type="ORF">F960_03289</name>
</gene>
<evidence type="ECO:0000256" key="1">
    <source>
        <dbReference type="SAM" id="SignalP"/>
    </source>
</evidence>
<dbReference type="PATRIC" id="fig|1120926.3.peg.3195"/>
<organism evidence="3 4">
    <name type="scientific">Acinetobacter gerneri DSM 14967 = CIP 107464 = MTCC 9824</name>
    <dbReference type="NCBI Taxonomy" id="1120926"/>
    <lineage>
        <taxon>Bacteria</taxon>
        <taxon>Pseudomonadati</taxon>
        <taxon>Pseudomonadota</taxon>
        <taxon>Gammaproteobacteria</taxon>
        <taxon>Moraxellales</taxon>
        <taxon>Moraxellaceae</taxon>
        <taxon>Acinetobacter</taxon>
    </lineage>
</organism>
<name>N8Y7D0_9GAMM</name>
<dbReference type="Pfam" id="PF04389">
    <property type="entry name" value="Peptidase_M28"/>
    <property type="match status" value="1"/>
</dbReference>
<keyword evidence="4" id="KW-1185">Reference proteome</keyword>
<dbReference type="AlphaFoldDB" id="N8Y7D0"/>
<protein>
    <recommendedName>
        <fullName evidence="2">Peptidase M28 domain-containing protein</fullName>
    </recommendedName>
</protein>
<dbReference type="GO" id="GO:0008235">
    <property type="term" value="F:metalloexopeptidase activity"/>
    <property type="evidence" value="ECO:0007669"/>
    <property type="project" value="InterPro"/>
</dbReference>
<dbReference type="PANTHER" id="PTHR12147">
    <property type="entry name" value="METALLOPEPTIDASE M28 FAMILY MEMBER"/>
    <property type="match status" value="1"/>
</dbReference>
<dbReference type="InterPro" id="IPR045175">
    <property type="entry name" value="M28_fam"/>
</dbReference>
<sequence>MKFQSKFAMAIALASSLTLTGCSLFAMSTATTLVSTGMTVGSLTLQSNRMMNHLNQFQNIAESHQGNRATGTKGGEASAQYILDHIKKTGYEVQIIAFENRDKVIGQNILVEIKGKDQDHATLIGAHYDSVKMGPGINDNASGTALLMDFIEEMSSKKIQPEHSIYVAFWDSEEQGIAGSQAYAEHLTEQQLKAIKAYINVDMVGTKDPEILIADADKSSVDEMEKQLQQRGMSEQDYKPLLDGLRKLPSHTGDQALEDELKTFFKSKNLKIKEDVSTLTASDTAAFLGKVPVASLILFHEQMKGDVLEFAPCYHTICDRVDTVDPKSMQLAAEALVHLVDYVDHH</sequence>
<evidence type="ECO:0000313" key="4">
    <source>
        <dbReference type="Proteomes" id="UP000013117"/>
    </source>
</evidence>
<dbReference type="STRING" id="202952.GCA_000747725_01859"/>
<dbReference type="eggNOG" id="COG2234">
    <property type="taxonomic scope" value="Bacteria"/>
</dbReference>
<dbReference type="PROSITE" id="PS51257">
    <property type="entry name" value="PROKAR_LIPOPROTEIN"/>
    <property type="match status" value="1"/>
</dbReference>
<feature type="domain" description="Peptidase M28" evidence="2">
    <location>
        <begin position="108"/>
        <end position="339"/>
    </location>
</feature>
<evidence type="ECO:0000313" key="3">
    <source>
        <dbReference type="EMBL" id="ENV32531.1"/>
    </source>
</evidence>
<feature type="signal peptide" evidence="1">
    <location>
        <begin position="1"/>
        <end position="26"/>
    </location>
</feature>
<feature type="chain" id="PRO_5004136708" description="Peptidase M28 domain-containing protein" evidence="1">
    <location>
        <begin position="27"/>
        <end position="346"/>
    </location>
</feature>
<dbReference type="Gene3D" id="3.40.630.10">
    <property type="entry name" value="Zn peptidases"/>
    <property type="match status" value="1"/>
</dbReference>
<dbReference type="GeneID" id="84210566"/>
<reference evidence="3 4" key="1">
    <citation type="submission" date="2013-02" db="EMBL/GenBank/DDBJ databases">
        <title>The Genome Sequence of Acinetobacter gerneri CIP 107464.</title>
        <authorList>
            <consortium name="The Broad Institute Genome Sequencing Platform"/>
            <consortium name="The Broad Institute Genome Sequencing Center for Infectious Disease"/>
            <person name="Cerqueira G."/>
            <person name="Feldgarden M."/>
            <person name="Courvalin P."/>
            <person name="Perichon B."/>
            <person name="Grillot-Courvalin C."/>
            <person name="Clermont D."/>
            <person name="Rocha E."/>
            <person name="Yoon E.-J."/>
            <person name="Nemec A."/>
            <person name="Walker B."/>
            <person name="Young S.K."/>
            <person name="Zeng Q."/>
            <person name="Gargeya S."/>
            <person name="Fitzgerald M."/>
            <person name="Haas B."/>
            <person name="Abouelleil A."/>
            <person name="Alvarado L."/>
            <person name="Arachchi H.M."/>
            <person name="Berlin A.M."/>
            <person name="Chapman S.B."/>
            <person name="Dewar J."/>
            <person name="Goldberg J."/>
            <person name="Griggs A."/>
            <person name="Gujja S."/>
            <person name="Hansen M."/>
            <person name="Howarth C."/>
            <person name="Imamovic A."/>
            <person name="Larimer J."/>
            <person name="McCowan C."/>
            <person name="Murphy C."/>
            <person name="Neiman D."/>
            <person name="Pearson M."/>
            <person name="Priest M."/>
            <person name="Roberts A."/>
            <person name="Saif S."/>
            <person name="Shea T."/>
            <person name="Sisk P."/>
            <person name="Sykes S."/>
            <person name="Wortman J."/>
            <person name="Nusbaum C."/>
            <person name="Birren B."/>
        </authorList>
    </citation>
    <scope>NUCLEOTIDE SEQUENCE [LARGE SCALE GENOMIC DNA]</scope>
    <source>
        <strain evidence="3 4">CIP 107464</strain>
    </source>
</reference>
<dbReference type="PANTHER" id="PTHR12147:SF26">
    <property type="entry name" value="PEPTIDASE M28 DOMAIN-CONTAINING PROTEIN"/>
    <property type="match status" value="1"/>
</dbReference>
<dbReference type="SUPFAM" id="SSF53187">
    <property type="entry name" value="Zn-dependent exopeptidases"/>
    <property type="match status" value="1"/>
</dbReference>
<dbReference type="InterPro" id="IPR007484">
    <property type="entry name" value="Peptidase_M28"/>
</dbReference>
<proteinExistence type="predicted"/>
<dbReference type="GO" id="GO:0006508">
    <property type="term" value="P:proteolysis"/>
    <property type="evidence" value="ECO:0007669"/>
    <property type="project" value="InterPro"/>
</dbReference>
<keyword evidence="1" id="KW-0732">Signal</keyword>
<comment type="caution">
    <text evidence="3">The sequence shown here is derived from an EMBL/GenBank/DDBJ whole genome shotgun (WGS) entry which is preliminary data.</text>
</comment>